<dbReference type="InterPro" id="IPR048889">
    <property type="entry name" value="NSUN5_RCM1_N"/>
</dbReference>
<name>G0V1H2_TRYCI</name>
<dbReference type="EMBL" id="HE575324">
    <property type="protein sequence ID" value="CCC95493.1"/>
    <property type="molecule type" value="Genomic_DNA"/>
</dbReference>
<dbReference type="PANTHER" id="PTHR22807:SF4">
    <property type="entry name" value="28S RRNA (CYTOSINE-C(5))-METHYLTRANSFERASE"/>
    <property type="match status" value="1"/>
</dbReference>
<proteinExistence type="inferred from homology"/>
<feature type="binding site" evidence="5">
    <location>
        <position position="314"/>
    </location>
    <ligand>
        <name>S-adenosyl-L-methionine</name>
        <dbReference type="ChEBI" id="CHEBI:59789"/>
    </ligand>
</feature>
<reference evidence="8" key="1">
    <citation type="journal article" date="2012" name="Proc. Natl. Acad. Sci. U.S.A.">
        <title>Antigenic diversity is generated by distinct evolutionary mechanisms in African trypanosome species.</title>
        <authorList>
            <person name="Jackson A.P."/>
            <person name="Berry A."/>
            <person name="Aslett M."/>
            <person name="Allison H.C."/>
            <person name="Burton P."/>
            <person name="Vavrova-Anderson J."/>
            <person name="Brown R."/>
            <person name="Browne H."/>
            <person name="Corton N."/>
            <person name="Hauser H."/>
            <person name="Gamble J."/>
            <person name="Gilderthorp R."/>
            <person name="Marcello L."/>
            <person name="McQuillan J."/>
            <person name="Otto T.D."/>
            <person name="Quail M.A."/>
            <person name="Sanders M.J."/>
            <person name="van Tonder A."/>
            <person name="Ginger M.L."/>
            <person name="Field M.C."/>
            <person name="Barry J.D."/>
            <person name="Hertz-Fowler C."/>
            <person name="Berriman M."/>
        </authorList>
    </citation>
    <scope>NUCLEOTIDE SEQUENCE</scope>
    <source>
        <strain evidence="8">IL3000</strain>
    </source>
</reference>
<comment type="similarity">
    <text evidence="5">Belongs to the class I-like SAM-binding methyltransferase superfamily. RsmB/NOP family.</text>
</comment>
<evidence type="ECO:0000256" key="1">
    <source>
        <dbReference type="ARBA" id="ARBA00022603"/>
    </source>
</evidence>
<evidence type="ECO:0000256" key="5">
    <source>
        <dbReference type="PROSITE-ProRule" id="PRU01023"/>
    </source>
</evidence>
<feature type="binding site" evidence="5">
    <location>
        <position position="342"/>
    </location>
    <ligand>
        <name>S-adenosyl-L-methionine</name>
        <dbReference type="ChEBI" id="CHEBI:59789"/>
    </ligand>
</feature>
<dbReference type="SUPFAM" id="SSF53335">
    <property type="entry name" value="S-adenosyl-L-methionine-dependent methyltransferases"/>
    <property type="match status" value="1"/>
</dbReference>
<feature type="active site" description="Nucleophile" evidence="5">
    <location>
        <position position="457"/>
    </location>
</feature>
<dbReference type="InterPro" id="IPR029063">
    <property type="entry name" value="SAM-dependent_MTases_sf"/>
</dbReference>
<dbReference type="Gene3D" id="3.30.70.1170">
    <property type="entry name" value="Sun protein, domain 3"/>
    <property type="match status" value="1"/>
</dbReference>
<dbReference type="PANTHER" id="PTHR22807">
    <property type="entry name" value="NOP2 YEAST -RELATED NOL1/NOP2/FMU SUN DOMAIN-CONTAINING"/>
    <property type="match status" value="1"/>
</dbReference>
<dbReference type="PROSITE" id="PS51686">
    <property type="entry name" value="SAM_MT_RSMB_NOP"/>
    <property type="match status" value="1"/>
</dbReference>
<keyword evidence="3 5" id="KW-0949">S-adenosyl-L-methionine</keyword>
<evidence type="ECO:0000256" key="6">
    <source>
        <dbReference type="SAM" id="MobiDB-lite"/>
    </source>
</evidence>
<evidence type="ECO:0000256" key="3">
    <source>
        <dbReference type="ARBA" id="ARBA00022691"/>
    </source>
</evidence>
<dbReference type="InterPro" id="IPR049561">
    <property type="entry name" value="NSUN5_7_fdxn-like"/>
</dbReference>
<dbReference type="InterPro" id="IPR049560">
    <property type="entry name" value="MeTrfase_RsmB-F_NOP2_cat"/>
</dbReference>
<evidence type="ECO:0000259" key="7">
    <source>
        <dbReference type="PROSITE" id="PS51686"/>
    </source>
</evidence>
<dbReference type="GO" id="GO:0070475">
    <property type="term" value="P:rRNA base methylation"/>
    <property type="evidence" value="ECO:0007669"/>
    <property type="project" value="TreeGrafter"/>
</dbReference>
<dbReference type="Gene3D" id="3.40.50.150">
    <property type="entry name" value="Vaccinia Virus protein VP39"/>
    <property type="match status" value="1"/>
</dbReference>
<dbReference type="InterPro" id="IPR023267">
    <property type="entry name" value="RCMT"/>
</dbReference>
<dbReference type="GO" id="GO:0005730">
    <property type="term" value="C:nucleolus"/>
    <property type="evidence" value="ECO:0007669"/>
    <property type="project" value="TreeGrafter"/>
</dbReference>
<evidence type="ECO:0000256" key="4">
    <source>
        <dbReference type="ARBA" id="ARBA00022884"/>
    </source>
</evidence>
<dbReference type="Pfam" id="PF21153">
    <property type="entry name" value="NSUN5_N"/>
    <property type="match status" value="1"/>
</dbReference>
<keyword evidence="2 5" id="KW-0808">Transferase</keyword>
<accession>G0V1H2</accession>
<feature type="compositionally biased region" description="Basic and acidic residues" evidence="6">
    <location>
        <begin position="171"/>
        <end position="181"/>
    </location>
</feature>
<dbReference type="GO" id="GO:0003723">
    <property type="term" value="F:RNA binding"/>
    <property type="evidence" value="ECO:0007669"/>
    <property type="project" value="UniProtKB-UniRule"/>
</dbReference>
<dbReference type="Pfam" id="PF21148">
    <property type="entry name" value="NSUN5_fdxn-like"/>
    <property type="match status" value="1"/>
</dbReference>
<dbReference type="AlphaFoldDB" id="G0V1H2"/>
<dbReference type="Pfam" id="PF01189">
    <property type="entry name" value="Methyltr_RsmB-F"/>
    <property type="match status" value="2"/>
</dbReference>
<evidence type="ECO:0000256" key="2">
    <source>
        <dbReference type="ARBA" id="ARBA00022679"/>
    </source>
</evidence>
<dbReference type="CDD" id="cd02440">
    <property type="entry name" value="AdoMet_MTases"/>
    <property type="match status" value="1"/>
</dbReference>
<sequence>MDVYRQASEIVRIVREGTGTAKALCLRKEMQKKRQTYAVVCETLRHYELLQDVLEQAEFFQYYPRANRDYAICMAYDAVLGKGVNTNRDTTAQAIQRSLPYLREAYQRVVKHHIIPSRAGEFSMDEMDGTHPECTGGAKGGYERGAGKIPRYARVNTLKIDVDSLVERLRRSSEKREREEPVPAFDTEPPRHHHVCHRVAAQGLPQFTLDPIVPSLLVFPPGTDLHAHPAVRSGQLVLQDRASCLPVCVLLDAVEVCVPFHSRRGVDGCSNSNATTSGAPPALEYIVDACAAPGNKTTQLAALGAPHVKIMAIERDEERAKLLQRRVQTLGAADYVNVVNMDFLKMSREDREATEGILLDPSCSASGVVTRVDVSLTKKQRLTAADAHATDDLEAARGTADAGADKDAVGAISVELQGANFASNTERVMGLARLQRKLLAHSLLSFDNCRTVVYSTCSVHEAENEDVVRQVLEDSRVQERGWVLSNIMPTTWETRGRRRSDDTFPLEYTVRCDPTLDATNGFFVARLDRVVTKQQEPSGKEKVSKKPQHA</sequence>
<dbReference type="GO" id="GO:0008173">
    <property type="term" value="F:RNA methyltransferase activity"/>
    <property type="evidence" value="ECO:0007669"/>
    <property type="project" value="InterPro"/>
</dbReference>
<dbReference type="InterPro" id="IPR001678">
    <property type="entry name" value="MeTrfase_RsmB-F_NOP2_dom"/>
</dbReference>
<organism evidence="8">
    <name type="scientific">Trypanosoma congolense (strain IL3000)</name>
    <dbReference type="NCBI Taxonomy" id="1068625"/>
    <lineage>
        <taxon>Eukaryota</taxon>
        <taxon>Discoba</taxon>
        <taxon>Euglenozoa</taxon>
        <taxon>Kinetoplastea</taxon>
        <taxon>Metakinetoplastina</taxon>
        <taxon>Trypanosomatida</taxon>
        <taxon>Trypanosomatidae</taxon>
        <taxon>Trypanosoma</taxon>
        <taxon>Nannomonas</taxon>
    </lineage>
</organism>
<keyword evidence="4 5" id="KW-0694">RNA-binding</keyword>
<feature type="region of interest" description="Disordered" evidence="6">
    <location>
        <begin position="171"/>
        <end position="191"/>
    </location>
</feature>
<dbReference type="PRINTS" id="PR02008">
    <property type="entry name" value="RCMTFAMILY"/>
</dbReference>
<keyword evidence="1 5" id="KW-0489">Methyltransferase</keyword>
<feature type="binding site" evidence="5">
    <location>
        <begin position="290"/>
        <end position="296"/>
    </location>
    <ligand>
        <name>S-adenosyl-L-methionine</name>
        <dbReference type="ChEBI" id="CHEBI:59789"/>
    </ligand>
</feature>
<protein>
    <submittedName>
        <fullName evidence="8">Uncharacterized protein TCIL3000_11_9600</fullName>
    </submittedName>
</protein>
<feature type="domain" description="SAM-dependent MTase RsmB/NOP-type" evidence="7">
    <location>
        <begin position="141"/>
        <end position="530"/>
    </location>
</feature>
<gene>
    <name evidence="8" type="ORF">TCIL3000_11_9600</name>
</gene>
<evidence type="ECO:0000313" key="8">
    <source>
        <dbReference type="EMBL" id="CCC95493.1"/>
    </source>
</evidence>
<feature type="binding site" evidence="5">
    <location>
        <position position="360"/>
    </location>
    <ligand>
        <name>S-adenosyl-L-methionine</name>
        <dbReference type="ChEBI" id="CHEBI:59789"/>
    </ligand>
</feature>
<dbReference type="VEuPathDB" id="TriTrypDB:TcIL3000.11.9600"/>